<dbReference type="RefSeq" id="WP_173144358.1">
    <property type="nucleotide sequence ID" value="NZ_CP053985.1"/>
</dbReference>
<sequence length="90" mass="10414">MTQATRRRGAQEARTLKAYKIMQQVYDHGKAEGKTAAQIHQAIRDAYPWGERRAWPYKAWLQARREFYEKHGLPLAARRSIAESLQEGGT</sequence>
<organism evidence="1 2">
    <name type="scientific">Achromobacter pestifer</name>
    <dbReference type="NCBI Taxonomy" id="1353889"/>
    <lineage>
        <taxon>Bacteria</taxon>
        <taxon>Pseudomonadati</taxon>
        <taxon>Pseudomonadota</taxon>
        <taxon>Betaproteobacteria</taxon>
        <taxon>Burkholderiales</taxon>
        <taxon>Alcaligenaceae</taxon>
        <taxon>Achromobacter</taxon>
    </lineage>
</organism>
<name>A0A7D4I7C1_9BURK</name>
<gene>
    <name evidence="1" type="ORF">FOC84_10450</name>
</gene>
<dbReference type="Proteomes" id="UP000500970">
    <property type="component" value="Chromosome"/>
</dbReference>
<protein>
    <submittedName>
        <fullName evidence="1">Uncharacterized protein</fullName>
    </submittedName>
</protein>
<dbReference type="KEGG" id="apes:FOC84_10450"/>
<keyword evidence="2" id="KW-1185">Reference proteome</keyword>
<dbReference type="AlphaFoldDB" id="A0A7D4I7C1"/>
<evidence type="ECO:0000313" key="1">
    <source>
        <dbReference type="EMBL" id="QKH35341.1"/>
    </source>
</evidence>
<evidence type="ECO:0000313" key="2">
    <source>
        <dbReference type="Proteomes" id="UP000500970"/>
    </source>
</evidence>
<proteinExistence type="predicted"/>
<reference evidence="1 2" key="1">
    <citation type="submission" date="2020-05" db="EMBL/GenBank/DDBJ databases">
        <title>FDA dAtabase for Regulatory Grade micrObial Sequences (FDA-ARGOS): Supporting development and validation of Infectious Disease Dx tests.</title>
        <authorList>
            <person name="Sproer C."/>
            <person name="Gronow S."/>
            <person name="Severitt S."/>
            <person name="Schroder I."/>
            <person name="Tallon L."/>
            <person name="Sadzewicz L."/>
            <person name="Zhao X."/>
            <person name="Vavikolanu K."/>
            <person name="Mehta A."/>
            <person name="Aluvathingal J."/>
            <person name="Nadendla S."/>
            <person name="Myers T."/>
            <person name="Yan Y."/>
            <person name="Sichtig H."/>
        </authorList>
    </citation>
    <scope>NUCLEOTIDE SEQUENCE [LARGE SCALE GENOMIC DNA]</scope>
    <source>
        <strain evidence="1 2">FDAARGOS_790</strain>
    </source>
</reference>
<dbReference type="EMBL" id="CP053985">
    <property type="protein sequence ID" value="QKH35341.1"/>
    <property type="molecule type" value="Genomic_DNA"/>
</dbReference>
<accession>A0A7D4I7C1</accession>